<dbReference type="Pfam" id="PF01208">
    <property type="entry name" value="URO-D"/>
    <property type="match status" value="1"/>
</dbReference>
<dbReference type="GO" id="GO:0004853">
    <property type="term" value="F:uroporphyrinogen decarboxylase activity"/>
    <property type="evidence" value="ECO:0007669"/>
    <property type="project" value="UniProtKB-EC"/>
</dbReference>
<keyword evidence="6" id="KW-0627">Porphyrin biosynthesis</keyword>
<dbReference type="HAMAP" id="MF_00218">
    <property type="entry name" value="URO_D"/>
    <property type="match status" value="1"/>
</dbReference>
<protein>
    <recommendedName>
        <fullName evidence="3">uroporphyrinogen decarboxylase</fullName>
        <ecNumber evidence="3">4.1.1.37</ecNumber>
    </recommendedName>
</protein>
<proteinExistence type="inferred from homology"/>
<dbReference type="CDD" id="cd00717">
    <property type="entry name" value="URO-D"/>
    <property type="match status" value="1"/>
</dbReference>
<dbReference type="EMBL" id="UINC01006962">
    <property type="protein sequence ID" value="SVA30659.1"/>
    <property type="molecule type" value="Genomic_DNA"/>
</dbReference>
<dbReference type="GO" id="GO:0005829">
    <property type="term" value="C:cytosol"/>
    <property type="evidence" value="ECO:0007669"/>
    <property type="project" value="TreeGrafter"/>
</dbReference>
<dbReference type="SUPFAM" id="SSF51726">
    <property type="entry name" value="UROD/MetE-like"/>
    <property type="match status" value="1"/>
</dbReference>
<dbReference type="Gene3D" id="3.20.20.210">
    <property type="match status" value="1"/>
</dbReference>
<dbReference type="NCBIfam" id="TIGR01464">
    <property type="entry name" value="hemE"/>
    <property type="match status" value="1"/>
</dbReference>
<dbReference type="AlphaFoldDB" id="A0A381UR61"/>
<evidence type="ECO:0000313" key="8">
    <source>
        <dbReference type="EMBL" id="SVA30659.1"/>
    </source>
</evidence>
<evidence type="ECO:0000256" key="4">
    <source>
        <dbReference type="ARBA" id="ARBA00022793"/>
    </source>
</evidence>
<dbReference type="InterPro" id="IPR038071">
    <property type="entry name" value="UROD/MetE-like_sf"/>
</dbReference>
<evidence type="ECO:0000256" key="1">
    <source>
        <dbReference type="ARBA" id="ARBA00004804"/>
    </source>
</evidence>
<comment type="similarity">
    <text evidence="2">Belongs to the uroporphyrinogen decarboxylase family.</text>
</comment>
<dbReference type="PANTHER" id="PTHR21091:SF169">
    <property type="entry name" value="UROPORPHYRINOGEN DECARBOXYLASE"/>
    <property type="match status" value="1"/>
</dbReference>
<comment type="pathway">
    <text evidence="1">Porphyrin-containing compound metabolism; protoporphyrin-IX biosynthesis; coproporphyrinogen-III from 5-aminolevulinate: step 4/4.</text>
</comment>
<dbReference type="UniPathway" id="UPA00251">
    <property type="reaction ID" value="UER00321"/>
</dbReference>
<evidence type="ECO:0000256" key="5">
    <source>
        <dbReference type="ARBA" id="ARBA00023239"/>
    </source>
</evidence>
<dbReference type="GO" id="GO:0006782">
    <property type="term" value="P:protoporphyrinogen IX biosynthetic process"/>
    <property type="evidence" value="ECO:0007669"/>
    <property type="project" value="UniProtKB-UniPathway"/>
</dbReference>
<dbReference type="EC" id="4.1.1.37" evidence="3"/>
<keyword evidence="5" id="KW-0456">Lyase</keyword>
<dbReference type="InterPro" id="IPR000257">
    <property type="entry name" value="Uroporphyrinogen_deCOase"/>
</dbReference>
<sequence>MSREDNPDNVPRGDAACCLFLIQPVAETLVTHNSTNSRELFLEACNGNAVTRPPIWLMRQAGRSLPEYRKLKEKHTFLELVQSPDLATEVTLQPLRRFPLDAAILFSDILVVPEALGQPYGFTDGNGIRMEFTIRNRQDIERLETSGLRERLVYSQMALRQIKRELNGQHALLGFAGSPWTLANYMIGGNSQDTTLARRLYHEDPDLFVSLMEKLTDAVTDYLEMQIESGADAVQIFDSMGGCLPPSHYQYASGKWIGEIVSRLAGKAPVIVFSRGTMGSLEHLFDIGAQFLSVDWTVNLEEIRNRIPVPMGIQGNLDPAVLTTSPGIAARETSRILETMRGFHRYIFNLGHGVTMDAKLENIESVVATVRNFQ</sequence>
<evidence type="ECO:0000259" key="7">
    <source>
        <dbReference type="PROSITE" id="PS00906"/>
    </source>
</evidence>
<dbReference type="PANTHER" id="PTHR21091">
    <property type="entry name" value="METHYLTETRAHYDROFOLATE:HOMOCYSTEINE METHYLTRANSFERASE RELATED"/>
    <property type="match status" value="1"/>
</dbReference>
<accession>A0A381UR61</accession>
<evidence type="ECO:0000256" key="3">
    <source>
        <dbReference type="ARBA" id="ARBA00012288"/>
    </source>
</evidence>
<dbReference type="InterPro" id="IPR006361">
    <property type="entry name" value="Uroporphyrinogen_deCO2ase_HemE"/>
</dbReference>
<evidence type="ECO:0000256" key="2">
    <source>
        <dbReference type="ARBA" id="ARBA00009935"/>
    </source>
</evidence>
<dbReference type="PROSITE" id="PS00906">
    <property type="entry name" value="UROD_1"/>
    <property type="match status" value="1"/>
</dbReference>
<feature type="domain" description="Uroporphyrinogen decarboxylase (URO-D)" evidence="7">
    <location>
        <begin position="54"/>
        <end position="63"/>
    </location>
</feature>
<reference evidence="8" key="1">
    <citation type="submission" date="2018-05" db="EMBL/GenBank/DDBJ databases">
        <authorList>
            <person name="Lanie J.A."/>
            <person name="Ng W.-L."/>
            <person name="Kazmierczak K.M."/>
            <person name="Andrzejewski T.M."/>
            <person name="Davidsen T.M."/>
            <person name="Wayne K.J."/>
            <person name="Tettelin H."/>
            <person name="Glass J.I."/>
            <person name="Rusch D."/>
            <person name="Podicherti R."/>
            <person name="Tsui H.-C.T."/>
            <person name="Winkler M.E."/>
        </authorList>
    </citation>
    <scope>NUCLEOTIDE SEQUENCE</scope>
</reference>
<evidence type="ECO:0000256" key="6">
    <source>
        <dbReference type="ARBA" id="ARBA00023244"/>
    </source>
</evidence>
<gene>
    <name evidence="8" type="ORF">METZ01_LOCUS83513</name>
</gene>
<organism evidence="8">
    <name type="scientific">marine metagenome</name>
    <dbReference type="NCBI Taxonomy" id="408172"/>
    <lineage>
        <taxon>unclassified sequences</taxon>
        <taxon>metagenomes</taxon>
        <taxon>ecological metagenomes</taxon>
    </lineage>
</organism>
<keyword evidence="4" id="KW-0210">Decarboxylase</keyword>
<name>A0A381UR61_9ZZZZ</name>